<dbReference type="Proteomes" id="UP000019487">
    <property type="component" value="Unassembled WGS sequence"/>
</dbReference>
<dbReference type="InterPro" id="IPR029058">
    <property type="entry name" value="AB_hydrolase_fold"/>
</dbReference>
<evidence type="ECO:0000313" key="3">
    <source>
        <dbReference type="Proteomes" id="UP000019487"/>
    </source>
</evidence>
<evidence type="ECO:0000259" key="1">
    <source>
        <dbReference type="Pfam" id="PF12697"/>
    </source>
</evidence>
<gene>
    <name evidence="2" type="ORF">SBOR_7900</name>
</gene>
<comment type="caution">
    <text evidence="2">The sequence shown here is derived from an EMBL/GenBank/DDBJ whole genome shotgun (WGS) entry which is preliminary data.</text>
</comment>
<dbReference type="Pfam" id="PF12697">
    <property type="entry name" value="Abhydrolase_6"/>
    <property type="match status" value="1"/>
</dbReference>
<feature type="domain" description="AB hydrolase-1" evidence="1">
    <location>
        <begin position="29"/>
        <end position="262"/>
    </location>
</feature>
<keyword evidence="3" id="KW-1185">Reference proteome</keyword>
<dbReference type="GO" id="GO:0047372">
    <property type="term" value="F:monoacylglycerol lipase activity"/>
    <property type="evidence" value="ECO:0007669"/>
    <property type="project" value="TreeGrafter"/>
</dbReference>
<dbReference type="InterPro" id="IPR000073">
    <property type="entry name" value="AB_hydrolase_1"/>
</dbReference>
<dbReference type="AlphaFoldDB" id="W9CAW8"/>
<organism evidence="2 3">
    <name type="scientific">Sclerotinia borealis (strain F-4128)</name>
    <dbReference type="NCBI Taxonomy" id="1432307"/>
    <lineage>
        <taxon>Eukaryota</taxon>
        <taxon>Fungi</taxon>
        <taxon>Dikarya</taxon>
        <taxon>Ascomycota</taxon>
        <taxon>Pezizomycotina</taxon>
        <taxon>Leotiomycetes</taxon>
        <taxon>Helotiales</taxon>
        <taxon>Sclerotiniaceae</taxon>
        <taxon>Sclerotinia</taxon>
    </lineage>
</organism>
<sequence>MPSTTLNNKSIFYTITPQTSHLDKLNTTLLIHGLGSSSNFYHTIIPELSTKSTCIAFDTPGSGLSSLAMDGSPQTVASIVEDAVALLDALLGTAVMVTEREKEREKVWVVGHSMGGMIACELAVRYAQRVKGLILLGPITPSVSLAEVFEGVEPLADSIPFSATGSIATSLHHAFIRNLILGTTSAGYLSLSHVIVSAHKPEYAKIKVPLIILAGSDDKTAPYVGCEEILDSVGAATEKKFIHVIPGVGHWHAVEAPEVVAREILDFVDLIHRDGTTVSL</sequence>
<dbReference type="InterPro" id="IPR050266">
    <property type="entry name" value="AB_hydrolase_sf"/>
</dbReference>
<accession>W9CAW8</accession>
<dbReference type="STRING" id="1432307.W9CAW8"/>
<proteinExistence type="predicted"/>
<dbReference type="GO" id="GO:0046464">
    <property type="term" value="P:acylglycerol catabolic process"/>
    <property type="evidence" value="ECO:0007669"/>
    <property type="project" value="TreeGrafter"/>
</dbReference>
<dbReference type="PANTHER" id="PTHR43798">
    <property type="entry name" value="MONOACYLGLYCEROL LIPASE"/>
    <property type="match status" value="1"/>
</dbReference>
<name>W9CAW8_SCLBF</name>
<dbReference type="SUPFAM" id="SSF53474">
    <property type="entry name" value="alpha/beta-Hydrolases"/>
    <property type="match status" value="1"/>
</dbReference>
<dbReference type="GO" id="GO:0016020">
    <property type="term" value="C:membrane"/>
    <property type="evidence" value="ECO:0007669"/>
    <property type="project" value="TreeGrafter"/>
</dbReference>
<dbReference type="PANTHER" id="PTHR43798:SF5">
    <property type="entry name" value="MONOACYLGLYCEROL LIPASE ABHD6"/>
    <property type="match status" value="1"/>
</dbReference>
<protein>
    <recommendedName>
        <fullName evidence="1">AB hydrolase-1 domain-containing protein</fullName>
    </recommendedName>
</protein>
<dbReference type="OrthoDB" id="2498029at2759"/>
<evidence type="ECO:0000313" key="2">
    <source>
        <dbReference type="EMBL" id="ESZ91705.1"/>
    </source>
</evidence>
<dbReference type="Gene3D" id="3.40.50.1820">
    <property type="entry name" value="alpha/beta hydrolase"/>
    <property type="match status" value="1"/>
</dbReference>
<dbReference type="HOGENOM" id="CLU_020336_50_3_1"/>
<reference evidence="2 3" key="1">
    <citation type="journal article" date="2014" name="Genome Announc.">
        <title>Draft genome sequence of Sclerotinia borealis, a psychrophilic plant pathogenic fungus.</title>
        <authorList>
            <person name="Mardanov A.V."/>
            <person name="Beletsky A.V."/>
            <person name="Kadnikov V.V."/>
            <person name="Ignatov A.N."/>
            <person name="Ravin N.V."/>
        </authorList>
    </citation>
    <scope>NUCLEOTIDE SEQUENCE [LARGE SCALE GENOMIC DNA]</scope>
    <source>
        <strain evidence="3">F-4157</strain>
    </source>
</reference>
<dbReference type="EMBL" id="AYSA01000465">
    <property type="protein sequence ID" value="ESZ91705.1"/>
    <property type="molecule type" value="Genomic_DNA"/>
</dbReference>